<gene>
    <name evidence="1" type="ORF">H4W34_006431</name>
</gene>
<evidence type="ECO:0008006" key="3">
    <source>
        <dbReference type="Google" id="ProtNLM"/>
    </source>
</evidence>
<protein>
    <recommendedName>
        <fullName evidence="3">MFS transporter</fullName>
    </recommendedName>
</protein>
<dbReference type="EMBL" id="JADBDZ010000001">
    <property type="protein sequence ID" value="MBE1536598.1"/>
    <property type="molecule type" value="Genomic_DNA"/>
</dbReference>
<keyword evidence="2" id="KW-1185">Reference proteome</keyword>
<dbReference type="Proteomes" id="UP000627838">
    <property type="component" value="Unassembled WGS sequence"/>
</dbReference>
<sequence>MKSSRVQSFFAGMLVANGAPHLASAVSGREHMTPLAGRRSGAVTNGVWAGLNLAGGVVLLRLARKGKAGNGGIVISSRSRRVIWRSRRGWRCRSGSFR</sequence>
<dbReference type="RefSeq" id="WP_192762610.1">
    <property type="nucleotide sequence ID" value="NZ_JADBDZ010000001.1"/>
</dbReference>
<proteinExistence type="predicted"/>
<evidence type="ECO:0000313" key="2">
    <source>
        <dbReference type="Proteomes" id="UP000627838"/>
    </source>
</evidence>
<reference evidence="1 2" key="1">
    <citation type="submission" date="2020-10" db="EMBL/GenBank/DDBJ databases">
        <title>Sequencing the genomes of 1000 actinobacteria strains.</title>
        <authorList>
            <person name="Klenk H.-P."/>
        </authorList>
    </citation>
    <scope>NUCLEOTIDE SEQUENCE [LARGE SCALE GENOMIC DNA]</scope>
    <source>
        <strain evidence="1 2">DSM 46744</strain>
    </source>
</reference>
<accession>A0ABR9K1W7</accession>
<evidence type="ECO:0000313" key="1">
    <source>
        <dbReference type="EMBL" id="MBE1536598.1"/>
    </source>
</evidence>
<comment type="caution">
    <text evidence="1">The sequence shown here is derived from an EMBL/GenBank/DDBJ whole genome shotgun (WGS) entry which is preliminary data.</text>
</comment>
<name>A0ABR9K1W7_9ACTN</name>
<organism evidence="1 2">
    <name type="scientific">Actinomadura algeriensis</name>
    <dbReference type="NCBI Taxonomy" id="1679523"/>
    <lineage>
        <taxon>Bacteria</taxon>
        <taxon>Bacillati</taxon>
        <taxon>Actinomycetota</taxon>
        <taxon>Actinomycetes</taxon>
        <taxon>Streptosporangiales</taxon>
        <taxon>Thermomonosporaceae</taxon>
        <taxon>Actinomadura</taxon>
    </lineage>
</organism>